<name>A0A381P0P6_9ZZZZ</name>
<dbReference type="InterPro" id="IPR029045">
    <property type="entry name" value="ClpP/crotonase-like_dom_sf"/>
</dbReference>
<feature type="domain" description="CoA carboxyltransferase C-terminal" evidence="3">
    <location>
        <begin position="260"/>
        <end position="509"/>
    </location>
</feature>
<dbReference type="PANTHER" id="PTHR43842">
    <property type="entry name" value="PROPIONYL-COA CARBOXYLASE BETA CHAIN"/>
    <property type="match status" value="1"/>
</dbReference>
<organism evidence="4">
    <name type="scientific">marine metagenome</name>
    <dbReference type="NCBI Taxonomy" id="408172"/>
    <lineage>
        <taxon>unclassified sequences</taxon>
        <taxon>metagenomes</taxon>
        <taxon>ecological metagenomes</taxon>
    </lineage>
</organism>
<reference evidence="4" key="1">
    <citation type="submission" date="2018-05" db="EMBL/GenBank/DDBJ databases">
        <authorList>
            <person name="Lanie J.A."/>
            <person name="Ng W.-L."/>
            <person name="Kazmierczak K.M."/>
            <person name="Andrzejewski T.M."/>
            <person name="Davidsen T.M."/>
            <person name="Wayne K.J."/>
            <person name="Tettelin H."/>
            <person name="Glass J.I."/>
            <person name="Rusch D."/>
            <person name="Podicherti R."/>
            <person name="Tsui H.-C.T."/>
            <person name="Winkler M.E."/>
        </authorList>
    </citation>
    <scope>NUCLEOTIDE SEQUENCE</scope>
</reference>
<evidence type="ECO:0000259" key="3">
    <source>
        <dbReference type="PROSITE" id="PS50989"/>
    </source>
</evidence>
<dbReference type="PROSITE" id="PS50989">
    <property type="entry name" value="COA_CT_CTER"/>
    <property type="match status" value="1"/>
</dbReference>
<dbReference type="SUPFAM" id="SSF52096">
    <property type="entry name" value="ClpP/crotonase"/>
    <property type="match status" value="2"/>
</dbReference>
<protein>
    <recommendedName>
        <fullName evidence="5">CoA carboxyltransferase N-terminal domain-containing protein</fullName>
    </recommendedName>
</protein>
<dbReference type="GO" id="GO:0004658">
    <property type="term" value="F:propionyl-CoA carboxylase activity"/>
    <property type="evidence" value="ECO:0007669"/>
    <property type="project" value="TreeGrafter"/>
</dbReference>
<evidence type="ECO:0008006" key="5">
    <source>
        <dbReference type="Google" id="ProtNLM"/>
    </source>
</evidence>
<dbReference type="AlphaFoldDB" id="A0A381P0P6"/>
<dbReference type="EMBL" id="UINC01000666">
    <property type="protein sequence ID" value="SUZ59253.1"/>
    <property type="molecule type" value="Genomic_DNA"/>
</dbReference>
<evidence type="ECO:0000313" key="4">
    <source>
        <dbReference type="EMBL" id="SUZ59253.1"/>
    </source>
</evidence>
<dbReference type="InterPro" id="IPR011763">
    <property type="entry name" value="COA_CT_C"/>
</dbReference>
<dbReference type="PANTHER" id="PTHR43842:SF2">
    <property type="entry name" value="PROPIONYL-COA CARBOXYLASE BETA CHAIN, MITOCHONDRIAL"/>
    <property type="match status" value="1"/>
</dbReference>
<sequence length="513" mass="55724">MSERLNDLEQRRQAALNAGTERAVARQQEKGKMLARERIEYLLDEDSFHELDMLARHRAHDVGLDDRPYTDGIITGWGTIDGRKVFVASQDFTVFGGALGEVFAEKMHKIMDLAESVGAPMIGLNDGAGARIQEGVVSLAGYGGIFRRNVQASGVIPQISVILGPCAGGAVYSPAMTDFIFMVRDSSHMFITGPDVVKTVTGEEVTLEELGGAGSHSTKSGVASFVAGDEQSVLDDVKYLLSFLPSNNLDHPPRMPNSDDPQRDCSALRDILPESANVPYDMKNVVAEVVDDGEFLEYHASWAGSIVCGFGRIDGRSVGIVGNQPMVMAGVLDIESSEKAARFVRFCDAFNLPLLTFVDVPGFLPGVDQEHGGIIRHGAKLLYAYCEATVPRVQVITRKAYGGAYVVMDSKSVGCDISFAWPTAELAVMGPQGAVEILNRRELQQAADPEARKAELVDDYTDKYANPYVAAERGIVDAVIDPAETRQKVVAAFQMIESKREELPKRKHGNVPL</sequence>
<dbReference type="InterPro" id="IPR051047">
    <property type="entry name" value="AccD/PCCB"/>
</dbReference>
<dbReference type="FunFam" id="3.90.226.10:FF:000016">
    <property type="entry name" value="Propionyl-CoA carboxylase, beta subunit"/>
    <property type="match status" value="1"/>
</dbReference>
<dbReference type="Gene3D" id="3.90.226.10">
    <property type="entry name" value="2-enoyl-CoA Hydratase, Chain A, domain 1"/>
    <property type="match status" value="2"/>
</dbReference>
<feature type="domain" description="CoA carboxyltransferase N-terminal" evidence="2">
    <location>
        <begin position="1"/>
        <end position="256"/>
    </location>
</feature>
<dbReference type="FunFam" id="3.90.226.10:FF:000017">
    <property type="entry name" value="Propionyl-CoA carboxylase subunit beta 5"/>
    <property type="match status" value="1"/>
</dbReference>
<evidence type="ECO:0000256" key="1">
    <source>
        <dbReference type="ARBA" id="ARBA00006102"/>
    </source>
</evidence>
<dbReference type="PROSITE" id="PS50980">
    <property type="entry name" value="COA_CT_NTER"/>
    <property type="match status" value="1"/>
</dbReference>
<gene>
    <name evidence="4" type="ORF">METZ01_LOCUS12107</name>
</gene>
<proteinExistence type="inferred from homology"/>
<dbReference type="InterPro" id="IPR011762">
    <property type="entry name" value="COA_CT_N"/>
</dbReference>
<dbReference type="GO" id="GO:0009317">
    <property type="term" value="C:acetyl-CoA carboxylase complex"/>
    <property type="evidence" value="ECO:0007669"/>
    <property type="project" value="TreeGrafter"/>
</dbReference>
<evidence type="ECO:0000259" key="2">
    <source>
        <dbReference type="PROSITE" id="PS50980"/>
    </source>
</evidence>
<accession>A0A381P0P6</accession>
<dbReference type="InterPro" id="IPR034733">
    <property type="entry name" value="AcCoA_carboxyl_beta"/>
</dbReference>
<dbReference type="Pfam" id="PF01039">
    <property type="entry name" value="Carboxyl_trans"/>
    <property type="match status" value="1"/>
</dbReference>
<comment type="similarity">
    <text evidence="1">Belongs to the AccD/PCCB family.</text>
</comment>